<feature type="domain" description="DNA2/NAM7 helicase helicase" evidence="3">
    <location>
        <begin position="310"/>
        <end position="676"/>
    </location>
</feature>
<reference evidence="7" key="3">
    <citation type="submission" date="2025-08" db="UniProtKB">
        <authorList>
            <consortium name="RefSeq"/>
        </authorList>
    </citation>
    <scope>IDENTIFICATION</scope>
    <source>
        <strain evidence="7">CBS 342.82</strain>
    </source>
</reference>
<evidence type="ECO:0000313" key="7">
    <source>
        <dbReference type="RefSeq" id="XP_033459440.1"/>
    </source>
</evidence>
<feature type="region of interest" description="Disordered" evidence="2">
    <location>
        <begin position="1069"/>
        <end position="1089"/>
    </location>
</feature>
<dbReference type="PANTHER" id="PTHR10887">
    <property type="entry name" value="DNA2/NAM7 HELICASE FAMILY"/>
    <property type="match status" value="1"/>
</dbReference>
<dbReference type="RefSeq" id="XP_033459440.1">
    <property type="nucleotide sequence ID" value="XM_033605051.1"/>
</dbReference>
<dbReference type="InterPro" id="IPR041677">
    <property type="entry name" value="DNA2/NAM7_AAA_11"/>
</dbReference>
<dbReference type="GO" id="GO:0031380">
    <property type="term" value="C:nuclear RNA-directed RNA polymerase complex"/>
    <property type="evidence" value="ECO:0007669"/>
    <property type="project" value="TreeGrafter"/>
</dbReference>
<keyword evidence="1" id="KW-0347">Helicase</keyword>
<name>A0A6J3M4J6_9PEZI</name>
<keyword evidence="6" id="KW-1185">Reference proteome</keyword>
<evidence type="ECO:0000259" key="3">
    <source>
        <dbReference type="Pfam" id="PF13086"/>
    </source>
</evidence>
<dbReference type="InterPro" id="IPR045055">
    <property type="entry name" value="DNA2/NAM7-like"/>
</dbReference>
<dbReference type="Pfam" id="PF13086">
    <property type="entry name" value="AAA_11"/>
    <property type="match status" value="1"/>
</dbReference>
<feature type="domain" description="ZNFX1" evidence="5">
    <location>
        <begin position="138"/>
        <end position="240"/>
    </location>
</feature>
<evidence type="ECO:0008006" key="8">
    <source>
        <dbReference type="Google" id="ProtNLM"/>
    </source>
</evidence>
<dbReference type="GO" id="GO:0031048">
    <property type="term" value="P:regulatory ncRNA-mediated heterochromatin formation"/>
    <property type="evidence" value="ECO:0007669"/>
    <property type="project" value="TreeGrafter"/>
</dbReference>
<feature type="region of interest" description="Disordered" evidence="2">
    <location>
        <begin position="978"/>
        <end position="1011"/>
    </location>
</feature>
<dbReference type="Pfam" id="PF25396">
    <property type="entry name" value="ZNFX1"/>
    <property type="match status" value="1"/>
</dbReference>
<keyword evidence="1" id="KW-0378">Hydrolase</keyword>
<keyword evidence="1" id="KW-0547">Nucleotide-binding</keyword>
<dbReference type="CDD" id="cd18808">
    <property type="entry name" value="SF1_C_Upf1"/>
    <property type="match status" value="1"/>
</dbReference>
<gene>
    <name evidence="7" type="ORF">K489DRAFT_381161</name>
</gene>
<organism evidence="7">
    <name type="scientific">Dissoconium aciculare CBS 342.82</name>
    <dbReference type="NCBI Taxonomy" id="1314786"/>
    <lineage>
        <taxon>Eukaryota</taxon>
        <taxon>Fungi</taxon>
        <taxon>Dikarya</taxon>
        <taxon>Ascomycota</taxon>
        <taxon>Pezizomycotina</taxon>
        <taxon>Dothideomycetes</taxon>
        <taxon>Dothideomycetidae</taxon>
        <taxon>Mycosphaerellales</taxon>
        <taxon>Dissoconiaceae</taxon>
        <taxon>Dissoconium</taxon>
    </lineage>
</organism>
<evidence type="ECO:0000313" key="6">
    <source>
        <dbReference type="Proteomes" id="UP000504637"/>
    </source>
</evidence>
<evidence type="ECO:0000256" key="1">
    <source>
        <dbReference type="ARBA" id="ARBA00022806"/>
    </source>
</evidence>
<dbReference type="PANTHER" id="PTHR10887:SF341">
    <property type="entry name" value="NFX1-TYPE ZINC FINGER-CONTAINING PROTEIN 1"/>
    <property type="match status" value="1"/>
</dbReference>
<dbReference type="Pfam" id="PF13087">
    <property type="entry name" value="AAA_12"/>
    <property type="match status" value="1"/>
</dbReference>
<feature type="compositionally biased region" description="Polar residues" evidence="2">
    <location>
        <begin position="1077"/>
        <end position="1089"/>
    </location>
</feature>
<dbReference type="Proteomes" id="UP000504637">
    <property type="component" value="Unplaced"/>
</dbReference>
<dbReference type="GO" id="GO:0004386">
    <property type="term" value="F:helicase activity"/>
    <property type="evidence" value="ECO:0007669"/>
    <property type="project" value="InterPro"/>
</dbReference>
<dbReference type="InterPro" id="IPR027417">
    <property type="entry name" value="P-loop_NTPase"/>
</dbReference>
<keyword evidence="1" id="KW-0067">ATP-binding</keyword>
<proteinExistence type="predicted"/>
<feature type="domain" description="DNA2/NAM7 helicase-like C-terminal" evidence="4">
    <location>
        <begin position="690"/>
        <end position="876"/>
    </location>
</feature>
<feature type="region of interest" description="Disordered" evidence="2">
    <location>
        <begin position="528"/>
        <end position="550"/>
    </location>
</feature>
<dbReference type="SUPFAM" id="SSF52540">
    <property type="entry name" value="P-loop containing nucleoside triphosphate hydrolases"/>
    <property type="match status" value="1"/>
</dbReference>
<feature type="compositionally biased region" description="Basic and acidic residues" evidence="2">
    <location>
        <begin position="1"/>
        <end position="10"/>
    </location>
</feature>
<dbReference type="OrthoDB" id="409395at2759"/>
<dbReference type="Gene3D" id="3.40.50.300">
    <property type="entry name" value="P-loop containing nucleotide triphosphate hydrolases"/>
    <property type="match status" value="3"/>
</dbReference>
<sequence length="1089" mass="122535">MNEHLRERFDGGLTGQSKRRPHQQQQQQQYDVCGDQVEVTFLPPRLNPRIVEYEDQYKTDKHDQEWLNALEVPTSAELTSDGPRGLPCNRLTGAWSSKEEYLSAHYRLIREQAVGPLRDALLALRLRPTLKEDAFQGAVGIYDRTRVLAVKLPTRGITLRVTFSLIRVGKRIIWEQSKRLISGSLVALLPKNDLNKVIVAVVAARPLSKLIENPPELYLFCDSLELDIDPAKEYLMVESRSSYFEADRHVLRGLQHMASESFPFQEHLIGVQTQVHTIQHSALDISPVYGDECQHVLTWPTNVTCEMDGSQQAGLCRIVTKRLAIIQGPPGTGKTYVSVEALKVLLANWRPGDPPIIILAQTNHALDQLARHVLKFEPDLVRIGGQSKDEIVKKRTLFAVSQQHDGRNPPGCQLNMARRKMEALQKEITSLLSPLQQSAFPLDLELLGPQGLSLLSKNQIESLVTGAARWGHSTPFALWLGDSLKPVAKQPAEQFEFEEAELEVDYLNEAEKEAAIDEDDKFETLEGPELPVHDNFTCPRTPGVPGRTSPTQLLKVDDLWEISDAQRPAVYRHMQAQMKAHVFQQFQIKAQTYNKLARLCKIGRWERQENVLKEQKVIGMTTTGFSKNRALINALQPRIILCEEAAEVLEAPIAVTCVPSLKQLILVGDHAQLRPHTQYRKLENEPHYLNISLFERLVNNQVEFTTLKMQRRMIPEIRRLLMPIYENKIRDHVSVTEPANRPQVRGMGGINSFCFSHEWPEARDELMSSFNASESSMIRGFVEYMFLNGETQITCLTFYNGQRKALVKDFWSSKILHDYMPKVVTVDSYQGEENDIVILSLVRSNNKKQVGFLDNANRVCVALSRARRGFYLFGNCGLLFDASDIWRQIVSIIAGHMGNEKPKLRPNRLGKAFPVFCEVHHVETLIAEAEDWNNLQGGCQQPCGASLTCGHICSRPCHPCPHDMTPCMQCPRGAIKMASRTPSPTKLTPLRSPLPRPVAHGHRPSQSSVTSWQDLEGLKLTSTNSSNASSTILVEIDDVEASAPAFHSREISPTSKGFGGRPRVVETFQITRGGGSSVDQSRQPSLLDD</sequence>
<reference evidence="7" key="1">
    <citation type="submission" date="2020-01" db="EMBL/GenBank/DDBJ databases">
        <authorList>
            <consortium name="DOE Joint Genome Institute"/>
            <person name="Haridas S."/>
            <person name="Albert R."/>
            <person name="Binder M."/>
            <person name="Bloem J."/>
            <person name="Labutti K."/>
            <person name="Salamov A."/>
            <person name="Andreopoulos B."/>
            <person name="Baker S.E."/>
            <person name="Barry K."/>
            <person name="Bills G."/>
            <person name="Bluhm B.H."/>
            <person name="Cannon C."/>
            <person name="Castanera R."/>
            <person name="Culley D.E."/>
            <person name="Daum C."/>
            <person name="Ezra D."/>
            <person name="Gonzalez J.B."/>
            <person name="Henrissat B."/>
            <person name="Kuo A."/>
            <person name="Liang C."/>
            <person name="Lipzen A."/>
            <person name="Lutzoni F."/>
            <person name="Magnuson J."/>
            <person name="Mondo S."/>
            <person name="Nolan M."/>
            <person name="Ohm R."/>
            <person name="Pangilinan J."/>
            <person name="Park H.-J."/>
            <person name="Ramirez L."/>
            <person name="Alfaro M."/>
            <person name="Sun H."/>
            <person name="Tritt A."/>
            <person name="Yoshinaga Y."/>
            <person name="Zwiers L.-H."/>
            <person name="Turgeon B.G."/>
            <person name="Goodwin S.B."/>
            <person name="Spatafora J.W."/>
            <person name="Crous P.W."/>
            <person name="Grigoriev I.V."/>
        </authorList>
    </citation>
    <scope>NUCLEOTIDE SEQUENCE</scope>
    <source>
        <strain evidence="7">CBS 342.82</strain>
    </source>
</reference>
<dbReference type="InterPro" id="IPR041679">
    <property type="entry name" value="DNA2/NAM7-like_C"/>
</dbReference>
<protein>
    <recommendedName>
        <fullName evidence="8">P-loop containing nucleoside triphosphate hydrolase protein</fullName>
    </recommendedName>
</protein>
<dbReference type="AlphaFoldDB" id="A0A6J3M4J6"/>
<evidence type="ECO:0000256" key="2">
    <source>
        <dbReference type="SAM" id="MobiDB-lite"/>
    </source>
</evidence>
<accession>A0A6J3M4J6</accession>
<evidence type="ECO:0000259" key="5">
    <source>
        <dbReference type="Pfam" id="PF25396"/>
    </source>
</evidence>
<reference evidence="7" key="2">
    <citation type="submission" date="2020-04" db="EMBL/GenBank/DDBJ databases">
        <authorList>
            <consortium name="NCBI Genome Project"/>
        </authorList>
    </citation>
    <scope>NUCLEOTIDE SEQUENCE</scope>
    <source>
        <strain evidence="7">CBS 342.82</strain>
    </source>
</reference>
<evidence type="ECO:0000259" key="4">
    <source>
        <dbReference type="Pfam" id="PF13087"/>
    </source>
</evidence>
<feature type="region of interest" description="Disordered" evidence="2">
    <location>
        <begin position="1"/>
        <end position="31"/>
    </location>
</feature>
<dbReference type="CDD" id="cd06008">
    <property type="entry name" value="NF-X1-zinc-finger"/>
    <property type="match status" value="1"/>
</dbReference>
<dbReference type="InterPro" id="IPR047187">
    <property type="entry name" value="SF1_C_Upf1"/>
</dbReference>
<dbReference type="GeneID" id="54362851"/>
<dbReference type="InterPro" id="IPR057373">
    <property type="entry name" value="ZNFX1"/>
</dbReference>